<evidence type="ECO:0000313" key="4">
    <source>
        <dbReference type="Proteomes" id="UP000276260"/>
    </source>
</evidence>
<dbReference type="AlphaFoldDB" id="A0A3P3QH90"/>
<dbReference type="InterPro" id="IPR003425">
    <property type="entry name" value="CCB3/YggT"/>
</dbReference>
<dbReference type="OrthoDB" id="9806665at2"/>
<comment type="caution">
    <text evidence="3">The sequence shown here is derived from an EMBL/GenBank/DDBJ whole genome shotgun (WGS) entry which is preliminary data.</text>
</comment>
<proteinExistence type="inferred from homology"/>
<dbReference type="GO" id="GO:0016020">
    <property type="term" value="C:membrane"/>
    <property type="evidence" value="ECO:0007669"/>
    <property type="project" value="InterPro"/>
</dbReference>
<feature type="transmembrane region" description="Helical" evidence="2">
    <location>
        <begin position="90"/>
        <end position="115"/>
    </location>
</feature>
<feature type="transmembrane region" description="Helical" evidence="2">
    <location>
        <begin position="6"/>
        <end position="26"/>
    </location>
</feature>
<dbReference type="PANTHER" id="PTHR33219:SF14">
    <property type="entry name" value="PROTEIN COFACTOR ASSEMBLY OF COMPLEX C SUBUNIT B CCB3, CHLOROPLASTIC-RELATED"/>
    <property type="match status" value="1"/>
</dbReference>
<evidence type="ECO:0000313" key="3">
    <source>
        <dbReference type="EMBL" id="RRJ19810.1"/>
    </source>
</evidence>
<dbReference type="Pfam" id="PF02325">
    <property type="entry name" value="CCB3_YggT"/>
    <property type="match status" value="2"/>
</dbReference>
<feature type="transmembrane region" description="Helical" evidence="2">
    <location>
        <begin position="64"/>
        <end position="84"/>
    </location>
</feature>
<comment type="similarity">
    <text evidence="1">Belongs to the YggT family.</text>
</comment>
<keyword evidence="2" id="KW-0812">Transmembrane</keyword>
<dbReference type="PANTHER" id="PTHR33219">
    <property type="entry name" value="YLMG HOMOLOG PROTEIN 2, CHLOROPLASTIC"/>
    <property type="match status" value="1"/>
</dbReference>
<reference evidence="3 4" key="1">
    <citation type="submission" date="2018-11" db="EMBL/GenBank/DDBJ databases">
        <title>Draft genome analysis of Rheinheimera mesophila isolated from an industrial waste site.</title>
        <authorList>
            <person name="Yu Q."/>
            <person name="Qi Y."/>
            <person name="Zhang H."/>
            <person name="Lu Y."/>
            <person name="Pu J."/>
        </authorList>
    </citation>
    <scope>NUCLEOTIDE SEQUENCE [LARGE SCALE GENOMIC DNA]</scope>
    <source>
        <strain evidence="3 4">IITR13</strain>
    </source>
</reference>
<gene>
    <name evidence="3" type="ORF">EIK76_15390</name>
</gene>
<dbReference type="EMBL" id="RRCF01000004">
    <property type="protein sequence ID" value="RRJ19810.1"/>
    <property type="molecule type" value="Genomic_DNA"/>
</dbReference>
<accession>A0A3P3QH90</accession>
<evidence type="ECO:0000256" key="2">
    <source>
        <dbReference type="SAM" id="Phobius"/>
    </source>
</evidence>
<feature type="transmembrane region" description="Helical" evidence="2">
    <location>
        <begin position="153"/>
        <end position="173"/>
    </location>
</feature>
<organism evidence="3 4">
    <name type="scientific">Rheinheimera mesophila</name>
    <dbReference type="NCBI Taxonomy" id="1547515"/>
    <lineage>
        <taxon>Bacteria</taxon>
        <taxon>Pseudomonadati</taxon>
        <taxon>Pseudomonadota</taxon>
        <taxon>Gammaproteobacteria</taxon>
        <taxon>Chromatiales</taxon>
        <taxon>Chromatiaceae</taxon>
        <taxon>Rheinheimera</taxon>
    </lineage>
</organism>
<name>A0A3P3QH90_9GAMM</name>
<keyword evidence="2" id="KW-1133">Transmembrane helix</keyword>
<sequence>MTEAFFFLISSLIKLYLMVVILRIWLQSARADFYNPFSQFIVKATNPVIIPLRRFLPSMGPIDSASWIFAFAICVLHVAIVQLLQLGQVIYVYLPLSALVLLITEALQLAFWILVIRALLSWFSQGRNPVELVMHQLTEPLLRPVRRVIPAMGGLDLSLLVVLLGIQFIQILLSNMLRGF</sequence>
<evidence type="ECO:0000256" key="1">
    <source>
        <dbReference type="ARBA" id="ARBA00010894"/>
    </source>
</evidence>
<keyword evidence="4" id="KW-1185">Reference proteome</keyword>
<dbReference type="RefSeq" id="WP_046520773.1">
    <property type="nucleotide sequence ID" value="NZ_LAVS01000086.1"/>
</dbReference>
<keyword evidence="2" id="KW-0472">Membrane</keyword>
<dbReference type="Proteomes" id="UP000276260">
    <property type="component" value="Unassembled WGS sequence"/>
</dbReference>
<protein>
    <submittedName>
        <fullName evidence="3">YggT family protein</fullName>
    </submittedName>
</protein>